<dbReference type="SUPFAM" id="SSF54593">
    <property type="entry name" value="Glyoxalase/Bleomycin resistance protein/Dihydroxybiphenyl dioxygenase"/>
    <property type="match status" value="1"/>
</dbReference>
<dbReference type="RefSeq" id="WP_140041686.1">
    <property type="nucleotide sequence ID" value="NZ_CP041016.1"/>
</dbReference>
<evidence type="ECO:0000313" key="3">
    <source>
        <dbReference type="Proteomes" id="UP000311469"/>
    </source>
</evidence>
<dbReference type="KEGG" id="sufl:FIL70_03805"/>
<evidence type="ECO:0000259" key="1">
    <source>
        <dbReference type="PROSITE" id="PS51819"/>
    </source>
</evidence>
<dbReference type="InterPro" id="IPR037523">
    <property type="entry name" value="VOC_core"/>
</dbReference>
<feature type="domain" description="VOC" evidence="1">
    <location>
        <begin position="12"/>
        <end position="144"/>
    </location>
</feature>
<name>A0A5B8CEL3_SPHSA</name>
<dbReference type="InterPro" id="IPR029068">
    <property type="entry name" value="Glyas_Bleomycin-R_OHBP_Dase"/>
</dbReference>
<accession>A0A5B8CEL3</accession>
<sequence length="158" mass="17714">MTADRMATLFDGFYQMGFVARDLDQATDALARRFGIRRFRRKASSPFMDAAHAWVGSTMLEIIQIRQGAPDIYEAYVPDEPSAVRLHHHGFRVADAAAWDEVNRRIDEAGLATPMRGAVMDGQLNYIYADTRADTGVYSEYVYLTGAATSIYDDVPHN</sequence>
<dbReference type="EMBL" id="CP041016">
    <property type="protein sequence ID" value="QDC36500.1"/>
    <property type="molecule type" value="Genomic_DNA"/>
</dbReference>
<reference evidence="2 3" key="1">
    <citation type="submission" date="2019-06" db="EMBL/GenBank/DDBJ databases">
        <title>Genome organization and adaptive potential of archetypical organophosphate degarding Sphingobium fuliginis ATCC 27551.</title>
        <authorList>
            <person name="Sarwar A."/>
            <person name="Parthasarathy S."/>
            <person name="Singh C."/>
            <person name="Siddavattam D."/>
        </authorList>
    </citation>
    <scope>NUCLEOTIDE SEQUENCE [LARGE SCALE GENOMIC DNA]</scope>
    <source>
        <strain evidence="2 3">ATCC 27551</strain>
    </source>
</reference>
<dbReference type="Proteomes" id="UP000311469">
    <property type="component" value="Chromosome cSF1"/>
</dbReference>
<gene>
    <name evidence="2" type="ORF">FIL70_03805</name>
</gene>
<evidence type="ECO:0000313" key="2">
    <source>
        <dbReference type="EMBL" id="QDC36500.1"/>
    </source>
</evidence>
<organism evidence="2 3">
    <name type="scientific">Sphingobium fuliginis ATCC 27551</name>
    <dbReference type="NCBI Taxonomy" id="1208342"/>
    <lineage>
        <taxon>Bacteria</taxon>
        <taxon>Pseudomonadati</taxon>
        <taxon>Pseudomonadota</taxon>
        <taxon>Alphaproteobacteria</taxon>
        <taxon>Sphingomonadales</taxon>
        <taxon>Sphingomonadaceae</taxon>
        <taxon>Sphingobium</taxon>
    </lineage>
</organism>
<dbReference type="Gene3D" id="3.10.180.10">
    <property type="entry name" value="2,3-Dihydroxybiphenyl 1,2-Dioxygenase, domain 1"/>
    <property type="match status" value="1"/>
</dbReference>
<proteinExistence type="predicted"/>
<protein>
    <recommendedName>
        <fullName evidence="1">VOC domain-containing protein</fullName>
    </recommendedName>
</protein>
<dbReference type="PROSITE" id="PS51819">
    <property type="entry name" value="VOC"/>
    <property type="match status" value="1"/>
</dbReference>
<dbReference type="AlphaFoldDB" id="A0A5B8CEL3"/>